<dbReference type="Pfam" id="PF13442">
    <property type="entry name" value="Cytochrome_CBB3"/>
    <property type="match status" value="1"/>
</dbReference>
<keyword evidence="1" id="KW-0813">Transport</keyword>
<proteinExistence type="predicted"/>
<dbReference type="SUPFAM" id="SSF46626">
    <property type="entry name" value="Cytochrome c"/>
    <property type="match status" value="1"/>
</dbReference>
<evidence type="ECO:0000256" key="7">
    <source>
        <dbReference type="SAM" id="MobiDB-lite"/>
    </source>
</evidence>
<organism evidence="9">
    <name type="scientific">Chlorobaculum parvum</name>
    <dbReference type="NCBI Taxonomy" id="274539"/>
    <lineage>
        <taxon>Bacteria</taxon>
        <taxon>Pseudomonadati</taxon>
        <taxon>Chlorobiota</taxon>
        <taxon>Chlorobiia</taxon>
        <taxon>Chlorobiales</taxon>
        <taxon>Chlorobiaceae</taxon>
        <taxon>Chlorobaculum</taxon>
    </lineage>
</organism>
<dbReference type="InterPro" id="IPR036909">
    <property type="entry name" value="Cyt_c-like_dom_sf"/>
</dbReference>
<dbReference type="PRINTS" id="PR00607">
    <property type="entry name" value="CYTCHROMECIE"/>
</dbReference>
<evidence type="ECO:0000256" key="6">
    <source>
        <dbReference type="PROSITE-ProRule" id="PRU00433"/>
    </source>
</evidence>
<keyword evidence="3 6" id="KW-0479">Metal-binding</keyword>
<evidence type="ECO:0000256" key="5">
    <source>
        <dbReference type="ARBA" id="ARBA00023004"/>
    </source>
</evidence>
<evidence type="ECO:0000256" key="1">
    <source>
        <dbReference type="ARBA" id="ARBA00022448"/>
    </source>
</evidence>
<dbReference type="AlphaFoldDB" id="A0A7C5DDT0"/>
<comment type="caution">
    <text evidence="9">The sequence shown here is derived from an EMBL/GenBank/DDBJ whole genome shotgun (WGS) entry which is preliminary data.</text>
</comment>
<feature type="compositionally biased region" description="Low complexity" evidence="7">
    <location>
        <begin position="39"/>
        <end position="59"/>
    </location>
</feature>
<dbReference type="PROSITE" id="PS51007">
    <property type="entry name" value="CYTC"/>
    <property type="match status" value="1"/>
</dbReference>
<keyword evidence="2 6" id="KW-0349">Heme</keyword>
<keyword evidence="5 6" id="KW-0408">Iron</keyword>
<dbReference type="Proteomes" id="UP000886058">
    <property type="component" value="Unassembled WGS sequence"/>
</dbReference>
<name>A0A7C5DDT0_9CHLB</name>
<accession>A0A7C5DDT0</accession>
<dbReference type="GO" id="GO:0020037">
    <property type="term" value="F:heme binding"/>
    <property type="evidence" value="ECO:0007669"/>
    <property type="project" value="InterPro"/>
</dbReference>
<sequence>MKRFLPLLTLGLIVLGGCGLENPPEKLAEEIEEAKNPTEEAAPAATEEAAAPAEEAAAPAEEELTPELAAGKEVYDASCAMCHDSGMMNAPKPGDKTAWEPRLAQGMDAVMKHTIEGLNGMPAKGGNPALTDEQLQNAVDYMLLGVK</sequence>
<protein>
    <submittedName>
        <fullName evidence="9">Cytochrome c5 family protein</fullName>
    </submittedName>
</protein>
<evidence type="ECO:0000256" key="4">
    <source>
        <dbReference type="ARBA" id="ARBA00022982"/>
    </source>
</evidence>
<dbReference type="GO" id="GO:0009055">
    <property type="term" value="F:electron transfer activity"/>
    <property type="evidence" value="ECO:0007669"/>
    <property type="project" value="InterPro"/>
</dbReference>
<dbReference type="PANTHER" id="PTHR40942">
    <property type="match status" value="1"/>
</dbReference>
<dbReference type="EMBL" id="DRSQ01000084">
    <property type="protein sequence ID" value="HHE31777.1"/>
    <property type="molecule type" value="Genomic_DNA"/>
</dbReference>
<dbReference type="InterPro" id="IPR009056">
    <property type="entry name" value="Cyt_c-like_dom"/>
</dbReference>
<feature type="domain" description="Cytochrome c" evidence="8">
    <location>
        <begin position="66"/>
        <end position="146"/>
    </location>
</feature>
<evidence type="ECO:0000256" key="2">
    <source>
        <dbReference type="ARBA" id="ARBA00022617"/>
    </source>
</evidence>
<gene>
    <name evidence="9" type="ORF">ENL07_03900</name>
</gene>
<keyword evidence="4" id="KW-0249">Electron transport</keyword>
<dbReference type="InterPro" id="IPR002323">
    <property type="entry name" value="Cyt_CIE"/>
</dbReference>
<dbReference type="Gene3D" id="1.10.760.10">
    <property type="entry name" value="Cytochrome c-like domain"/>
    <property type="match status" value="1"/>
</dbReference>
<dbReference type="PANTHER" id="PTHR40942:SF4">
    <property type="entry name" value="CYTOCHROME C5"/>
    <property type="match status" value="1"/>
</dbReference>
<reference evidence="9" key="1">
    <citation type="journal article" date="2020" name="mSystems">
        <title>Genome- and Community-Level Interaction Insights into Carbon Utilization and Element Cycling Functions of Hydrothermarchaeota in Hydrothermal Sediment.</title>
        <authorList>
            <person name="Zhou Z."/>
            <person name="Liu Y."/>
            <person name="Xu W."/>
            <person name="Pan J."/>
            <person name="Luo Z.H."/>
            <person name="Li M."/>
        </authorList>
    </citation>
    <scope>NUCLEOTIDE SEQUENCE [LARGE SCALE GENOMIC DNA]</scope>
    <source>
        <strain evidence="9">HyVt-633</strain>
    </source>
</reference>
<dbReference type="PROSITE" id="PS51257">
    <property type="entry name" value="PROKAR_LIPOPROTEIN"/>
    <property type="match status" value="1"/>
</dbReference>
<evidence type="ECO:0000259" key="8">
    <source>
        <dbReference type="PROSITE" id="PS51007"/>
    </source>
</evidence>
<dbReference type="GO" id="GO:0005506">
    <property type="term" value="F:iron ion binding"/>
    <property type="evidence" value="ECO:0007669"/>
    <property type="project" value="InterPro"/>
</dbReference>
<evidence type="ECO:0000256" key="3">
    <source>
        <dbReference type="ARBA" id="ARBA00022723"/>
    </source>
</evidence>
<feature type="region of interest" description="Disordered" evidence="7">
    <location>
        <begin position="32"/>
        <end position="63"/>
    </location>
</feature>
<evidence type="ECO:0000313" key="9">
    <source>
        <dbReference type="EMBL" id="HHE31777.1"/>
    </source>
</evidence>